<dbReference type="EMBL" id="JPFU01000013">
    <property type="protein sequence ID" value="KEQ34906.1"/>
    <property type="molecule type" value="Genomic_DNA"/>
</dbReference>
<feature type="transmembrane region" description="Helical" evidence="1">
    <location>
        <begin position="94"/>
        <end position="122"/>
    </location>
</feature>
<evidence type="ECO:0000313" key="3">
    <source>
        <dbReference type="Proteomes" id="UP000028090"/>
    </source>
</evidence>
<dbReference type="Proteomes" id="UP000028090">
    <property type="component" value="Unassembled WGS sequence"/>
</dbReference>
<feature type="transmembrane region" description="Helical" evidence="1">
    <location>
        <begin position="21"/>
        <end position="41"/>
    </location>
</feature>
<evidence type="ECO:0000313" key="2">
    <source>
        <dbReference type="EMBL" id="KEQ34906.1"/>
    </source>
</evidence>
<dbReference type="AlphaFoldDB" id="A0A081PW33"/>
<dbReference type="OrthoDB" id="2836052at2"/>
<comment type="caution">
    <text evidence="2">The sequence shown here is derived from an EMBL/GenBank/DDBJ whole genome shotgun (WGS) entry which is preliminary data.</text>
</comment>
<reference evidence="2 3" key="1">
    <citation type="submission" date="2014-05" db="EMBL/GenBank/DDBJ databases">
        <authorList>
            <person name="Daugherty S.C."/>
            <person name="Tallon L.J."/>
            <person name="Sadzewicz L."/>
            <person name="Kilian M."/>
            <person name="Tettelin H."/>
        </authorList>
    </citation>
    <scope>NUCLEOTIDE SEQUENCE [LARGE SCALE GENOMIC DNA]</scope>
    <source>
        <strain evidence="2 3">SK629</strain>
    </source>
</reference>
<organism evidence="2 3">
    <name type="scientific">Streptococcus mitis</name>
    <dbReference type="NCBI Taxonomy" id="28037"/>
    <lineage>
        <taxon>Bacteria</taxon>
        <taxon>Bacillati</taxon>
        <taxon>Bacillota</taxon>
        <taxon>Bacilli</taxon>
        <taxon>Lactobacillales</taxon>
        <taxon>Streptococcaceae</taxon>
        <taxon>Streptococcus</taxon>
        <taxon>Streptococcus mitis group</taxon>
    </lineage>
</organism>
<dbReference type="RefSeq" id="WP_042901298.1">
    <property type="nucleotide sequence ID" value="NZ_JPFU01000013.1"/>
</dbReference>
<feature type="transmembrane region" description="Helical" evidence="1">
    <location>
        <begin position="53"/>
        <end position="73"/>
    </location>
</feature>
<keyword evidence="1" id="KW-0472">Membrane</keyword>
<gene>
    <name evidence="2" type="ORF">SK629_1536</name>
</gene>
<protein>
    <submittedName>
        <fullName evidence="2">ABC-2 transporter family protein</fullName>
    </submittedName>
</protein>
<sequence>MKLNKLNFLKEDIRDLYSSGVIYLGLIISFIPPILVTFFILKTQGTSLGIKHISNFYAMLGMLMAVIHANRIISRDFSHNTISLFYNQQKNRMIYVLSNFLYAISVSIIYALNGILLLVIVSKLGVPGALGLDFIAVIVVNTILLVLFYFLLSYIFYLYKLKSGLVFGILVALLLFVPNILNTIMMNTSNDLFIKAIELLPFYSLPVFVASNTMSISQYLVVIITIILLYFFTLKKSKEYSF</sequence>
<keyword evidence="1" id="KW-1133">Transmembrane helix</keyword>
<feature type="transmembrane region" description="Helical" evidence="1">
    <location>
        <begin position="164"/>
        <end position="185"/>
    </location>
</feature>
<accession>A0A081PW33</accession>
<feature type="transmembrane region" description="Helical" evidence="1">
    <location>
        <begin position="134"/>
        <end position="157"/>
    </location>
</feature>
<keyword evidence="1" id="KW-0812">Transmembrane</keyword>
<name>A0A081PW33_STRMT</name>
<feature type="transmembrane region" description="Helical" evidence="1">
    <location>
        <begin position="205"/>
        <end position="232"/>
    </location>
</feature>
<evidence type="ECO:0000256" key="1">
    <source>
        <dbReference type="SAM" id="Phobius"/>
    </source>
</evidence>
<proteinExistence type="predicted"/>
<dbReference type="PATRIC" id="fig|28037.95.peg.1466"/>